<sequence length="140" mass="14857">MESWVLYALLSAGFAGVVGVTAKAGMSQISGDLALAIRTAVIFLLVVAHVAVGRYYQEASRLSPRDWGFLAFSGAATMLSWLCYYRAVKLGPVSGVALLDKSSVLITVLLAIWLLGEPLTWRVLVGGGLIVAGFLVLTLK</sequence>
<dbReference type="PANTHER" id="PTHR22911">
    <property type="entry name" value="ACYL-MALONYL CONDENSING ENZYME-RELATED"/>
    <property type="match status" value="1"/>
</dbReference>
<comment type="caution">
    <text evidence="3">The sequence shown here is derived from an EMBL/GenBank/DDBJ whole genome shotgun (WGS) entry which is preliminary data.</text>
</comment>
<dbReference type="AlphaFoldDB" id="A0A4U0PTK3"/>
<name>A0A4U0PTK3_9NEIS</name>
<dbReference type="Pfam" id="PF00892">
    <property type="entry name" value="EamA"/>
    <property type="match status" value="1"/>
</dbReference>
<feature type="domain" description="EamA" evidence="2">
    <location>
        <begin position="3"/>
        <end position="138"/>
    </location>
</feature>
<dbReference type="GO" id="GO:0016020">
    <property type="term" value="C:membrane"/>
    <property type="evidence" value="ECO:0007669"/>
    <property type="project" value="InterPro"/>
</dbReference>
<dbReference type="OrthoDB" id="9806718at2"/>
<keyword evidence="1" id="KW-1133">Transmembrane helix</keyword>
<protein>
    <submittedName>
        <fullName evidence="3">EamA family transporter</fullName>
    </submittedName>
</protein>
<feature type="transmembrane region" description="Helical" evidence="1">
    <location>
        <begin position="121"/>
        <end position="139"/>
    </location>
</feature>
<dbReference type="RefSeq" id="WP_136773963.1">
    <property type="nucleotide sequence ID" value="NZ_CP156074.1"/>
</dbReference>
<gene>
    <name evidence="3" type="ORF">FAZ21_13490</name>
</gene>
<dbReference type="SUPFAM" id="SSF103481">
    <property type="entry name" value="Multidrug resistance efflux transporter EmrE"/>
    <property type="match status" value="1"/>
</dbReference>
<organism evidence="3 4">
    <name type="scientific">Chitiniphilus eburneus</name>
    <dbReference type="NCBI Taxonomy" id="2571148"/>
    <lineage>
        <taxon>Bacteria</taxon>
        <taxon>Pseudomonadati</taxon>
        <taxon>Pseudomonadota</taxon>
        <taxon>Betaproteobacteria</taxon>
        <taxon>Neisseriales</taxon>
        <taxon>Chitinibacteraceae</taxon>
        <taxon>Chitiniphilus</taxon>
    </lineage>
</organism>
<keyword evidence="4" id="KW-1185">Reference proteome</keyword>
<feature type="transmembrane region" description="Helical" evidence="1">
    <location>
        <begin position="97"/>
        <end position="115"/>
    </location>
</feature>
<dbReference type="PANTHER" id="PTHR22911:SF137">
    <property type="entry name" value="SOLUTE CARRIER FAMILY 35 MEMBER G2-RELATED"/>
    <property type="match status" value="1"/>
</dbReference>
<dbReference type="Gene3D" id="1.10.3730.20">
    <property type="match status" value="1"/>
</dbReference>
<keyword evidence="1" id="KW-0812">Transmembrane</keyword>
<dbReference type="InterPro" id="IPR000620">
    <property type="entry name" value="EamA_dom"/>
</dbReference>
<evidence type="ECO:0000313" key="3">
    <source>
        <dbReference type="EMBL" id="TJZ71715.1"/>
    </source>
</evidence>
<feature type="transmembrane region" description="Helical" evidence="1">
    <location>
        <begin position="6"/>
        <end position="26"/>
    </location>
</feature>
<feature type="transmembrane region" description="Helical" evidence="1">
    <location>
        <begin position="33"/>
        <end position="55"/>
    </location>
</feature>
<dbReference type="Proteomes" id="UP000310016">
    <property type="component" value="Unassembled WGS sequence"/>
</dbReference>
<feature type="transmembrane region" description="Helical" evidence="1">
    <location>
        <begin position="67"/>
        <end position="85"/>
    </location>
</feature>
<dbReference type="EMBL" id="SUMF01000016">
    <property type="protein sequence ID" value="TJZ71715.1"/>
    <property type="molecule type" value="Genomic_DNA"/>
</dbReference>
<keyword evidence="1" id="KW-0472">Membrane</keyword>
<proteinExistence type="predicted"/>
<evidence type="ECO:0000256" key="1">
    <source>
        <dbReference type="SAM" id="Phobius"/>
    </source>
</evidence>
<accession>A0A4U0PTK3</accession>
<dbReference type="InterPro" id="IPR037185">
    <property type="entry name" value="EmrE-like"/>
</dbReference>
<reference evidence="3 4" key="1">
    <citation type="submission" date="2019-04" db="EMBL/GenBank/DDBJ databases">
        <title>Chitiniphilus eburnea sp. nov., a novel chitinolytic bacterium isolated from aquaculture sludge.</title>
        <authorList>
            <person name="Sheng M."/>
        </authorList>
    </citation>
    <scope>NUCLEOTIDE SEQUENCE [LARGE SCALE GENOMIC DNA]</scope>
    <source>
        <strain evidence="3 4">HX-2-15</strain>
    </source>
</reference>
<evidence type="ECO:0000313" key="4">
    <source>
        <dbReference type="Proteomes" id="UP000310016"/>
    </source>
</evidence>
<evidence type="ECO:0000259" key="2">
    <source>
        <dbReference type="Pfam" id="PF00892"/>
    </source>
</evidence>